<feature type="domain" description="Spi protease inhibitor" evidence="7">
    <location>
        <begin position="59"/>
        <end position="156"/>
    </location>
</feature>
<reference evidence="8 9" key="1">
    <citation type="submission" date="2010-08" db="EMBL/GenBank/DDBJ databases">
        <authorList>
            <person name="Durkin A.S."/>
            <person name="Madupu R."/>
            <person name="Torralba M."/>
            <person name="Gillis M."/>
            <person name="Methe B."/>
            <person name="Sutton G."/>
            <person name="Nelson K.E."/>
        </authorList>
    </citation>
    <scope>NUCLEOTIDE SEQUENCE [LARGE SCALE GENOMIC DNA]</scope>
    <source>
        <strain evidence="8 9">FB035-09AN</strain>
    </source>
</reference>
<evidence type="ECO:0000313" key="9">
    <source>
        <dbReference type="Proteomes" id="UP000003610"/>
    </source>
</evidence>
<gene>
    <name evidence="8" type="ORF">HMPREF9296_0566</name>
</gene>
<feature type="active site" description="Proton acceptor" evidence="6">
    <location>
        <position position="353"/>
    </location>
</feature>
<dbReference type="Proteomes" id="UP000003610">
    <property type="component" value="Unassembled WGS sequence"/>
</dbReference>
<dbReference type="AlphaFoldDB" id="E1KUP9"/>
<evidence type="ECO:0000256" key="3">
    <source>
        <dbReference type="ARBA" id="ARBA00022729"/>
    </source>
</evidence>
<evidence type="ECO:0000256" key="1">
    <source>
        <dbReference type="ARBA" id="ARBA00009693"/>
    </source>
</evidence>
<dbReference type="MEROPS" id="C10.004"/>
<dbReference type="InterPro" id="IPR000200">
    <property type="entry name" value="Peptidase_C10"/>
</dbReference>
<evidence type="ECO:0000256" key="6">
    <source>
        <dbReference type="PIRSR" id="PIRSR600200-1"/>
    </source>
</evidence>
<dbReference type="SUPFAM" id="SSF54001">
    <property type="entry name" value="Cysteine proteinases"/>
    <property type="match status" value="1"/>
</dbReference>
<dbReference type="InterPro" id="IPR025896">
    <property type="entry name" value="Spi_Prtas-inh"/>
</dbReference>
<proteinExistence type="inferred from homology"/>
<evidence type="ECO:0000259" key="7">
    <source>
        <dbReference type="Pfam" id="PF13734"/>
    </source>
</evidence>
<dbReference type="Pfam" id="PF13734">
    <property type="entry name" value="Inhibitor_I69"/>
    <property type="match status" value="1"/>
</dbReference>
<dbReference type="InterPro" id="IPR044934">
    <property type="entry name" value="Streptopain_sf"/>
</dbReference>
<dbReference type="Gene3D" id="3.90.70.50">
    <property type="entry name" value="Peptidase C10, streptopain"/>
    <property type="match status" value="1"/>
</dbReference>
<evidence type="ECO:0000256" key="5">
    <source>
        <dbReference type="ARBA" id="ARBA00022807"/>
    </source>
</evidence>
<dbReference type="EMBL" id="AEDO01000075">
    <property type="protein sequence ID" value="EFL44813.1"/>
    <property type="molecule type" value="Genomic_DNA"/>
</dbReference>
<protein>
    <submittedName>
        <fullName evidence="8">Peptidase C10 family</fullName>
    </submittedName>
</protein>
<feature type="active site" description="Nucleophile" evidence="6">
    <location>
        <position position="210"/>
    </location>
</feature>
<dbReference type="GO" id="GO:0008234">
    <property type="term" value="F:cysteine-type peptidase activity"/>
    <property type="evidence" value="ECO:0007669"/>
    <property type="project" value="UniProtKB-KW"/>
</dbReference>
<dbReference type="STRING" id="866771.HMPREF9296_0566"/>
<sequence length="823" mass="92727">MNKQIEPKRVHKMTKRKKIDIENFTVVIDRTTLYTNKLNMRKIFTSLVLLCATTLAFSAPVGRQQARQAALAFIKSHASTNSRVVRRASQAAPSLNEVASTNAYYIFNVGKGQGFVIASADDRTADVLGYAEEGTYDEQQCPASLKMLLAQYRQEVRMLNNIPTTTKPATTRASRKLQPIEPLLKTTWSQYGPYNQQTPIHNDKHCVTGCVATAAAQIMAYYQYPKKAPAIPAYKTPSAHLQVPELAESTFEWNDILPSYRIPTTQQQQDAVAKLMRYVGQAVYMDYTADDSGADSYNVILFLTRLFGYSKDMHRVFRDRYTSEEWYNLIYNELKAKRPVYYFAEDVVYNYGHAFVCDGYKEGDYFHINWGWGGQFNGYYRLSVLSPREYGFTQLPSIYTREQGAIIGFRPSEGADVFPKVVDVKEMTPLQDQSRSNSSDDFTDFDITMKCVNNYGEAFDADCGLGFWQGGRLINAVQLFSSKFKRDGKIQKKEANFKIPHTLANGKYTVLPVYRIQGESEWKACGGIGEMAQEIEITDTELKTSTAKPVLEVKKVDVKGSKEAGRPLFVTLTIENKGDELYDTFDMLFKYDYVASTTTFLPAGQTTDVVFELYPKEVGEFDYSFECKSGVTISSKGNITITEPKSKNLPSVEVKIEQSEENAFQAPAMRGKLIVTNSESADYCGGFDIELRCRKGNTDEAYFENKISLTDIIPANSTKEIPFSIDNVVAGAQYAIYVDGYKVEKKEDFIQGGMQYVPKWERILKTPFYMAKAAPAAITVPHISNEPMLIYNLQGVVVGKGEQQFESLPKGIYIIGGKKLVKR</sequence>
<keyword evidence="5" id="KW-0788">Thiol protease</keyword>
<evidence type="ECO:0000256" key="2">
    <source>
        <dbReference type="ARBA" id="ARBA00022670"/>
    </source>
</evidence>
<dbReference type="InterPro" id="IPR038765">
    <property type="entry name" value="Papain-like_cys_pep_sf"/>
</dbReference>
<comment type="caution">
    <text evidence="8">The sequence shown here is derived from an EMBL/GenBank/DDBJ whole genome shotgun (WGS) entry which is preliminary data.</text>
</comment>
<evidence type="ECO:0000256" key="4">
    <source>
        <dbReference type="ARBA" id="ARBA00022801"/>
    </source>
</evidence>
<evidence type="ECO:0000313" key="8">
    <source>
        <dbReference type="EMBL" id="EFL44813.1"/>
    </source>
</evidence>
<keyword evidence="3" id="KW-0732">Signal</keyword>
<dbReference type="InterPro" id="IPR013783">
    <property type="entry name" value="Ig-like_fold"/>
</dbReference>
<comment type="similarity">
    <text evidence="1">Belongs to the peptidase C10 family.</text>
</comment>
<name>E1KUP9_9BACT</name>
<organism evidence="8 9">
    <name type="scientific">Prevotella disiens FB035-09AN</name>
    <dbReference type="NCBI Taxonomy" id="866771"/>
    <lineage>
        <taxon>Bacteria</taxon>
        <taxon>Pseudomonadati</taxon>
        <taxon>Bacteroidota</taxon>
        <taxon>Bacteroidia</taxon>
        <taxon>Bacteroidales</taxon>
        <taxon>Prevotellaceae</taxon>
        <taxon>Prevotella</taxon>
    </lineage>
</organism>
<dbReference type="Pfam" id="PF01640">
    <property type="entry name" value="Peptidase_C10"/>
    <property type="match status" value="1"/>
</dbReference>
<dbReference type="eggNOG" id="ENOG50309XW">
    <property type="taxonomic scope" value="Bacteria"/>
</dbReference>
<accession>E1KUP9</accession>
<keyword evidence="4" id="KW-0378">Hydrolase</keyword>
<dbReference type="PRINTS" id="PR00797">
    <property type="entry name" value="STREPTOPAIN"/>
</dbReference>
<dbReference type="GO" id="GO:0006508">
    <property type="term" value="P:proteolysis"/>
    <property type="evidence" value="ECO:0007669"/>
    <property type="project" value="UniProtKB-KW"/>
</dbReference>
<keyword evidence="2" id="KW-0645">Protease</keyword>
<dbReference type="Gene3D" id="2.60.40.10">
    <property type="entry name" value="Immunoglobulins"/>
    <property type="match status" value="1"/>
</dbReference>